<accession>A0A238FLU4</accession>
<feature type="compositionally biased region" description="Polar residues" evidence="1">
    <location>
        <begin position="512"/>
        <end position="546"/>
    </location>
</feature>
<feature type="transmembrane region" description="Helical" evidence="2">
    <location>
        <begin position="257"/>
        <end position="279"/>
    </location>
</feature>
<feature type="region of interest" description="Disordered" evidence="1">
    <location>
        <begin position="618"/>
        <end position="674"/>
    </location>
</feature>
<evidence type="ECO:0000313" key="4">
    <source>
        <dbReference type="Proteomes" id="UP000198372"/>
    </source>
</evidence>
<dbReference type="STRING" id="269621.A0A238FLU4"/>
<dbReference type="Proteomes" id="UP000198372">
    <property type="component" value="Unassembled WGS sequence"/>
</dbReference>
<gene>
    <name evidence="3" type="ORF">BQ2448_4862</name>
</gene>
<feature type="region of interest" description="Disordered" evidence="1">
    <location>
        <begin position="79"/>
        <end position="108"/>
    </location>
</feature>
<keyword evidence="4" id="KW-1185">Reference proteome</keyword>
<protein>
    <submittedName>
        <fullName evidence="3">BQ2448_4862 protein</fullName>
    </submittedName>
</protein>
<feature type="compositionally biased region" description="Polar residues" evidence="1">
    <location>
        <begin position="562"/>
        <end position="584"/>
    </location>
</feature>
<feature type="compositionally biased region" description="Low complexity" evidence="1">
    <location>
        <begin position="618"/>
        <end position="635"/>
    </location>
</feature>
<sequence>MSSCQVITGPSQLTTDFFTSTIPSEQLITAPPTTSTTSSPVVTSTCSQPVAIANLSLPLMQCSTYTSYVTGQTIVPHPHHVSMRPINNGETLSTSEATRPPRANSDPGAVATSTTFLTSVYSNVGTLPGALSTSCTVLSTSAVPTTAAPTTTPTIASSTVRRTTTTRLSSTTTVVVSTATTTTTTTTAPTTSAVVASIPVVITSDGEQLTITSFSTFFVTMTDSDGHVSVLTTSSGVPTLNSSTEGSGGSKKVHTGAIAGGVVGGIIALVLAIFILVALRRKGCFRSSEEHFDDDIWSPDAHGQGAGGINARSVIHGEEDDDDADVGVHSGEMMSEKEDAAMEGLRHSWHVRAASFSSEHGQPNIRRISSPTGGHSSYSRANELTRSASAAAAARVRRSVSGVSSSGHESHESYSSAAQAGAHLQSPASAAYYQSRRMSQHEFYQQQEQQARARSPTSPTSDYEYTLGAGGGYERSIDHSRDLVDHRRIASHDEMSVMSRHDSVKSRRQSYSKHATSPTEISRRQSFSNIPVSNSGAPTRRNSTVTSRNNSFHSSSDHSSNIATTGSTSANSHGNSHGNLRPLTSLSPTAPSCYKPYDFKRPQLEVVVGGSELQNESLSSGVVPSLLSSNGSSEDASLDPRPPTPSSAVALDLPRPAFLQSDRPKMERSSSTSSVIAPSQFLGARIVNIDEPIAVA</sequence>
<evidence type="ECO:0000256" key="2">
    <source>
        <dbReference type="SAM" id="Phobius"/>
    </source>
</evidence>
<feature type="compositionally biased region" description="Low complexity" evidence="1">
    <location>
        <begin position="399"/>
        <end position="418"/>
    </location>
</feature>
<keyword evidence="2" id="KW-0812">Transmembrane</keyword>
<feature type="region of interest" description="Disordered" evidence="1">
    <location>
        <begin position="354"/>
        <end position="384"/>
    </location>
</feature>
<feature type="region of interest" description="Disordered" evidence="1">
    <location>
        <begin position="399"/>
        <end position="422"/>
    </location>
</feature>
<dbReference type="EMBL" id="FMSP01000008">
    <property type="protein sequence ID" value="SCV72168.1"/>
    <property type="molecule type" value="Genomic_DNA"/>
</dbReference>
<dbReference type="OrthoDB" id="2537753at2759"/>
<feature type="compositionally biased region" description="Polar residues" evidence="1">
    <location>
        <begin position="355"/>
        <end position="384"/>
    </location>
</feature>
<organism evidence="3 4">
    <name type="scientific">Microbotryum intermedium</name>
    <dbReference type="NCBI Taxonomy" id="269621"/>
    <lineage>
        <taxon>Eukaryota</taxon>
        <taxon>Fungi</taxon>
        <taxon>Dikarya</taxon>
        <taxon>Basidiomycota</taxon>
        <taxon>Pucciniomycotina</taxon>
        <taxon>Microbotryomycetes</taxon>
        <taxon>Microbotryales</taxon>
        <taxon>Microbotryaceae</taxon>
        <taxon>Microbotryum</taxon>
    </lineage>
</organism>
<proteinExistence type="predicted"/>
<feature type="region of interest" description="Disordered" evidence="1">
    <location>
        <begin position="488"/>
        <end position="584"/>
    </location>
</feature>
<dbReference type="AlphaFoldDB" id="A0A238FLU4"/>
<keyword evidence="2" id="KW-1133">Transmembrane helix</keyword>
<reference evidence="4" key="1">
    <citation type="submission" date="2016-09" db="EMBL/GenBank/DDBJ databases">
        <authorList>
            <person name="Jeantristanb JTB J.-T."/>
            <person name="Ricardo R."/>
        </authorList>
    </citation>
    <scope>NUCLEOTIDE SEQUENCE [LARGE SCALE GENOMIC DNA]</scope>
</reference>
<feature type="compositionally biased region" description="Polar residues" evidence="1">
    <location>
        <begin position="88"/>
        <end position="97"/>
    </location>
</feature>
<feature type="compositionally biased region" description="Low complexity" evidence="1">
    <location>
        <begin position="547"/>
        <end position="561"/>
    </location>
</feature>
<evidence type="ECO:0000256" key="1">
    <source>
        <dbReference type="SAM" id="MobiDB-lite"/>
    </source>
</evidence>
<evidence type="ECO:0000313" key="3">
    <source>
        <dbReference type="EMBL" id="SCV72168.1"/>
    </source>
</evidence>
<name>A0A238FLU4_9BASI</name>
<feature type="region of interest" description="Disordered" evidence="1">
    <location>
        <begin position="435"/>
        <end position="476"/>
    </location>
</feature>
<keyword evidence="2" id="KW-0472">Membrane</keyword>
<feature type="compositionally biased region" description="Basic and acidic residues" evidence="1">
    <location>
        <begin position="488"/>
        <end position="505"/>
    </location>
</feature>